<gene>
    <name evidence="3" type="ORF">A3F25_01395</name>
</gene>
<proteinExistence type="inferred from homology"/>
<dbReference type="Gene3D" id="3.40.50.300">
    <property type="entry name" value="P-loop containing nucleotide triphosphate hydrolases"/>
    <property type="match status" value="1"/>
</dbReference>
<sequence>MDLLNYRQAVEELLTTTAKEHGSDLHLSPGVYPTMRVDGRLIALNQRPILDPQTLEGYALALLGEENKEKFLQEKEADLAYTVGDKARFRINIYLTRGQYAIACRFIPYTIKTIEELKLPPIIKFFSKLSQGFVLVVGPNGHGKSTTMASLIDLINHERVEKIVTIEDPIEYMFISDKSVIDQREVGSDTNSFNAALRSTFRENVNVIMVGEMRDYETISTAVSAAETGHLVFASLHTNNAPQTIERIIDSFPPTQQPQIISQLANTISGVISQRLIPSVNGGLVPAVEIMIANSAVRNLIRENKTEQLGIVIETSEDAGMISLNKSLADLVRQGIVAREQAEFFSLNPKELKILLS</sequence>
<dbReference type="GO" id="GO:0005524">
    <property type="term" value="F:ATP binding"/>
    <property type="evidence" value="ECO:0007669"/>
    <property type="project" value="InterPro"/>
</dbReference>
<dbReference type="PANTHER" id="PTHR30486">
    <property type="entry name" value="TWITCHING MOTILITY PROTEIN PILT"/>
    <property type="match status" value="1"/>
</dbReference>
<dbReference type="PANTHER" id="PTHR30486:SF16">
    <property type="entry name" value="TWITCHING MOTILITY PROTEIN PILT"/>
    <property type="match status" value="1"/>
</dbReference>
<dbReference type="STRING" id="1802689.A3F25_01395"/>
<dbReference type="SUPFAM" id="SSF52540">
    <property type="entry name" value="P-loop containing nucleoside triphosphate hydrolases"/>
    <property type="match status" value="1"/>
</dbReference>
<name>A0A1F8G2R5_9BACT</name>
<dbReference type="AlphaFoldDB" id="A0A1F8G2R5"/>
<dbReference type="CDD" id="cd01131">
    <property type="entry name" value="PilT"/>
    <property type="match status" value="1"/>
</dbReference>
<evidence type="ECO:0000313" key="3">
    <source>
        <dbReference type="EMBL" id="OGN19350.1"/>
    </source>
</evidence>
<evidence type="ECO:0000256" key="1">
    <source>
        <dbReference type="ARBA" id="ARBA00006611"/>
    </source>
</evidence>
<protein>
    <submittedName>
        <fullName evidence="3">Type IV pili twitching motility protein PilT</fullName>
    </submittedName>
</protein>
<dbReference type="Gene3D" id="3.30.450.90">
    <property type="match status" value="1"/>
</dbReference>
<evidence type="ECO:0000259" key="2">
    <source>
        <dbReference type="Pfam" id="PF00437"/>
    </source>
</evidence>
<organism evidence="3 4">
    <name type="scientific">Candidatus Yanofskybacteria bacterium RIFCSPHIGHO2_12_FULL_45_19b</name>
    <dbReference type="NCBI Taxonomy" id="1802689"/>
    <lineage>
        <taxon>Bacteria</taxon>
        <taxon>Candidatus Yanofskyibacteriota</taxon>
    </lineage>
</organism>
<accession>A0A1F8G2R5</accession>
<comment type="similarity">
    <text evidence="1">Belongs to the GSP E family.</text>
</comment>
<evidence type="ECO:0000313" key="4">
    <source>
        <dbReference type="Proteomes" id="UP000177478"/>
    </source>
</evidence>
<dbReference type="Pfam" id="PF00437">
    <property type="entry name" value="T2SSE"/>
    <property type="match status" value="1"/>
</dbReference>
<dbReference type="EMBL" id="MGKD01000020">
    <property type="protein sequence ID" value="OGN19350.1"/>
    <property type="molecule type" value="Genomic_DNA"/>
</dbReference>
<dbReference type="InterPro" id="IPR027417">
    <property type="entry name" value="P-loop_NTPase"/>
</dbReference>
<feature type="domain" description="Bacterial type II secretion system protein E" evidence="2">
    <location>
        <begin position="128"/>
        <end position="279"/>
    </location>
</feature>
<dbReference type="NCBIfam" id="TIGR01420">
    <property type="entry name" value="pilT_fam"/>
    <property type="match status" value="1"/>
</dbReference>
<dbReference type="InterPro" id="IPR006321">
    <property type="entry name" value="PilT/PilU"/>
</dbReference>
<dbReference type="InterPro" id="IPR001482">
    <property type="entry name" value="T2SS/T4SS_dom"/>
</dbReference>
<dbReference type="InterPro" id="IPR050921">
    <property type="entry name" value="T4SS_GSP_E_ATPase"/>
</dbReference>
<dbReference type="GO" id="GO:0016887">
    <property type="term" value="F:ATP hydrolysis activity"/>
    <property type="evidence" value="ECO:0007669"/>
    <property type="project" value="InterPro"/>
</dbReference>
<comment type="caution">
    <text evidence="3">The sequence shown here is derived from an EMBL/GenBank/DDBJ whole genome shotgun (WGS) entry which is preliminary data.</text>
</comment>
<reference evidence="3 4" key="1">
    <citation type="journal article" date="2016" name="Nat. Commun.">
        <title>Thousands of microbial genomes shed light on interconnected biogeochemical processes in an aquifer system.</title>
        <authorList>
            <person name="Anantharaman K."/>
            <person name="Brown C.T."/>
            <person name="Hug L.A."/>
            <person name="Sharon I."/>
            <person name="Castelle C.J."/>
            <person name="Probst A.J."/>
            <person name="Thomas B.C."/>
            <person name="Singh A."/>
            <person name="Wilkins M.J."/>
            <person name="Karaoz U."/>
            <person name="Brodie E.L."/>
            <person name="Williams K.H."/>
            <person name="Hubbard S.S."/>
            <person name="Banfield J.F."/>
        </authorList>
    </citation>
    <scope>NUCLEOTIDE SEQUENCE [LARGE SCALE GENOMIC DNA]</scope>
</reference>
<dbReference type="Proteomes" id="UP000177478">
    <property type="component" value="Unassembled WGS sequence"/>
</dbReference>